<organism evidence="1">
    <name type="scientific">freshwater metagenome</name>
    <dbReference type="NCBI Taxonomy" id="449393"/>
    <lineage>
        <taxon>unclassified sequences</taxon>
        <taxon>metagenomes</taxon>
        <taxon>ecological metagenomes</taxon>
    </lineage>
</organism>
<name>A0A6J7APU9_9ZZZZ</name>
<evidence type="ECO:0000313" key="1">
    <source>
        <dbReference type="EMBL" id="CAB4834478.1"/>
    </source>
</evidence>
<accession>A0A6J7APU9</accession>
<dbReference type="AlphaFoldDB" id="A0A6J7APU9"/>
<reference evidence="1" key="1">
    <citation type="submission" date="2020-05" db="EMBL/GenBank/DDBJ databases">
        <authorList>
            <person name="Chiriac C."/>
            <person name="Salcher M."/>
            <person name="Ghai R."/>
            <person name="Kavagutti S V."/>
        </authorList>
    </citation>
    <scope>NUCLEOTIDE SEQUENCE</scope>
</reference>
<gene>
    <name evidence="1" type="ORF">UFOPK3164_01673</name>
</gene>
<proteinExistence type="predicted"/>
<sequence length="121" mass="12782">MCFHSCRFLILILRGMGWYGQIIPTKLAIPSELNGTDATQPMQSVIVTLSPVVPPIMAATIMTTGVTMSQSTRCFARRSLVNIASSPIAAKTLDESGAHSFVAGTSAIIQVASTMGKKNAP</sequence>
<dbReference type="EMBL" id="CAFABE010000128">
    <property type="protein sequence ID" value="CAB4834478.1"/>
    <property type="molecule type" value="Genomic_DNA"/>
</dbReference>
<protein>
    <submittedName>
        <fullName evidence="1">Unannotated protein</fullName>
    </submittedName>
</protein>